<evidence type="ECO:0000256" key="2">
    <source>
        <dbReference type="ARBA" id="ARBA00022490"/>
    </source>
</evidence>
<dbReference type="InParanoid" id="A0A1D8PGZ1"/>
<dbReference type="PANTHER" id="PTHR45994">
    <property type="entry name" value="FI21225P1"/>
    <property type="match status" value="1"/>
</dbReference>
<dbReference type="EMBL" id="CP017624">
    <property type="protein sequence ID" value="AOW27378.1"/>
    <property type="molecule type" value="Genomic_DNA"/>
</dbReference>
<keyword evidence="2" id="KW-0963">Cytoplasm</keyword>
<dbReference type="GeneID" id="3637411"/>
<dbReference type="AlphaFoldDB" id="A0A1D8PGZ1"/>
<evidence type="ECO:0000259" key="4">
    <source>
        <dbReference type="Pfam" id="PF11701"/>
    </source>
</evidence>
<dbReference type="Proteomes" id="UP000000559">
    <property type="component" value="Chromosome 2"/>
</dbReference>
<dbReference type="eggNOG" id="KOG4151">
    <property type="taxonomic scope" value="Eukaryota"/>
</dbReference>
<dbReference type="InterPro" id="IPR011989">
    <property type="entry name" value="ARM-like"/>
</dbReference>
<dbReference type="GO" id="GO:0051879">
    <property type="term" value="F:Hsp90 protein binding"/>
    <property type="evidence" value="ECO:0000318"/>
    <property type="project" value="GO_Central"/>
</dbReference>
<accession>A0A1D8PGZ1</accession>
<feature type="domain" description="UNC-45/Cro1/She4 central" evidence="4">
    <location>
        <begin position="135"/>
        <end position="289"/>
    </location>
</feature>
<reference evidence="6 7" key="2">
    <citation type="journal article" date="2007" name="Genome Biol.">
        <title>Assembly of the Candida albicans genome into sixteen supercontigs aligned on the eight chromosomes.</title>
        <authorList>
            <person name="van het Hoog M."/>
            <person name="Rast T.J."/>
            <person name="Martchenko M."/>
            <person name="Grindle S."/>
            <person name="Dignard D."/>
            <person name="Hogues H."/>
            <person name="Cuomo C."/>
            <person name="Berriman M."/>
            <person name="Scherer S."/>
            <person name="Magee B.B."/>
            <person name="Whiteway M."/>
            <person name="Chibana H."/>
            <person name="Nantel A."/>
            <person name="Magee P.T."/>
        </authorList>
    </citation>
    <scope>GENOME REANNOTATION</scope>
    <source>
        <strain evidence="7">SC5314 / ATCC MYA-2876</strain>
    </source>
</reference>
<dbReference type="InterPro" id="IPR024660">
    <property type="entry name" value="UCS_central_dom"/>
</dbReference>
<proteinExistence type="predicted"/>
<dbReference type="CGD" id="CAL0000190875">
    <property type="gene designation" value="orf19.8498"/>
</dbReference>
<dbReference type="GO" id="GO:0005737">
    <property type="term" value="C:cytoplasm"/>
    <property type="evidence" value="ECO:0000318"/>
    <property type="project" value="GO_Central"/>
</dbReference>
<dbReference type="STRING" id="237561.A0A1D8PGZ1"/>
<protein>
    <recommendedName>
        <fullName evidence="4">UNC-45/Cro1/She4 central domain-containing protein</fullName>
    </recommendedName>
</protein>
<reference evidence="6 7" key="1">
    <citation type="journal article" date="2004" name="Proc. Natl. Acad. Sci. U.S.A.">
        <title>The diploid genome sequence of Candida albicans.</title>
        <authorList>
            <person name="Jones T."/>
            <person name="Federspiel N.A."/>
            <person name="Chibana H."/>
            <person name="Dungan J."/>
            <person name="Kalman S."/>
            <person name="Magee B.B."/>
            <person name="Newport G."/>
            <person name="Thorstenson Y.R."/>
            <person name="Agabian N."/>
            <person name="Magee P.T."/>
            <person name="Davis R.W."/>
            <person name="Scherer S."/>
        </authorList>
    </citation>
    <scope>NUCLEOTIDE SEQUENCE [LARGE SCALE GENOMIC DNA]</scope>
    <source>
        <strain evidence="7">SC5314 / ATCC MYA-2876</strain>
    </source>
</reference>
<evidence type="ECO:0000256" key="1">
    <source>
        <dbReference type="ARBA" id="ARBA00004496"/>
    </source>
</evidence>
<feature type="region of interest" description="Disordered" evidence="3">
    <location>
        <begin position="389"/>
        <end position="418"/>
    </location>
</feature>
<evidence type="ECO:0000313" key="6">
    <source>
        <dbReference type="EMBL" id="AOW27378.1"/>
    </source>
</evidence>
<organism evidence="6 7">
    <name type="scientific">Candida albicans (strain SC5314 / ATCC MYA-2876)</name>
    <name type="common">Yeast</name>
    <dbReference type="NCBI Taxonomy" id="237561"/>
    <lineage>
        <taxon>Eukaryota</taxon>
        <taxon>Fungi</taxon>
        <taxon>Dikarya</taxon>
        <taxon>Ascomycota</taxon>
        <taxon>Saccharomycotina</taxon>
        <taxon>Pichiomycetes</taxon>
        <taxon>Debaryomycetaceae</taxon>
        <taxon>Candida/Lodderomyces clade</taxon>
        <taxon>Candida</taxon>
    </lineage>
</organism>
<dbReference type="KEGG" id="cal:CAALFM_C203420CA"/>
<dbReference type="FunCoup" id="A0A1D8PGZ1">
    <property type="interactions" value="122"/>
</dbReference>
<evidence type="ECO:0000313" key="7">
    <source>
        <dbReference type="Proteomes" id="UP000000559"/>
    </source>
</evidence>
<dbReference type="SUPFAM" id="SSF48371">
    <property type="entry name" value="ARM repeat"/>
    <property type="match status" value="1"/>
</dbReference>
<dbReference type="OrthoDB" id="5574718at2759"/>
<dbReference type="Gene3D" id="1.25.10.10">
    <property type="entry name" value="Leucine-rich Repeat Variant"/>
    <property type="match status" value="1"/>
</dbReference>
<comment type="subcellular location">
    <subcellularLocation>
        <location evidence="1">Cytoplasm</location>
    </subcellularLocation>
</comment>
<dbReference type="InterPro" id="IPR016024">
    <property type="entry name" value="ARM-type_fold"/>
</dbReference>
<name>A0A1D8PGZ1_CANAL</name>
<evidence type="ECO:0000256" key="3">
    <source>
        <dbReference type="SAM" id="MobiDB-lite"/>
    </source>
</evidence>
<gene>
    <name evidence="6" type="ordered locus">CAALFM_C203420CA</name>
    <name evidence="5" type="ordered locus">orf19.8498</name>
</gene>
<dbReference type="RefSeq" id="XP_721002.2">
    <property type="nucleotide sequence ID" value="XM_715909.2"/>
</dbReference>
<keyword evidence="7" id="KW-1185">Reference proteome</keyword>
<dbReference type="SMR" id="A0A1D8PGZ1"/>
<evidence type="ECO:0000313" key="5">
    <source>
        <dbReference type="CGD" id="CAL0000190875"/>
    </source>
</evidence>
<dbReference type="PANTHER" id="PTHR45994:SF1">
    <property type="entry name" value="FI21225P1"/>
    <property type="match status" value="1"/>
</dbReference>
<reference evidence="6 7" key="3">
    <citation type="journal article" date="2013" name="Genome Biol.">
        <title>Assembly of a phased diploid Candida albicans genome facilitates allele-specific measurements and provides a simple model for repeat and indel structure.</title>
        <authorList>
            <person name="Muzzey D."/>
            <person name="Schwartz K."/>
            <person name="Weissman J.S."/>
            <person name="Sherlock G."/>
        </authorList>
    </citation>
    <scope>NUCLEOTIDE SEQUENCE [LARGE SCALE GENOMIC DNA]</scope>
    <source>
        <strain evidence="7">SC5314 / ATCC MYA-2876</strain>
    </source>
</reference>
<dbReference type="VEuPathDB" id="FungiDB:C2_03420C_A"/>
<sequence>MSQDIFKQRIEDENIEDTTTKDSLFRFFCDQELEESHGHELIDQIVKISRNPPYSKILYQLLMEYPDQFIKRLEIMNDQAAIIITNILGINSESEEIMQKLYSSLRWIMKSRVNLPFYLQVYSSLVTHSEVTNPEHLNLFLTFVDGQNEDVHRGVLVLVIQNLQLQKTKTLNVISEYLEIIMDENELSYGSFVNFVSVQTMCFPIIPEICATIYQDDKTRNHLLQRINSIIKGEDIPLALPTLKLITASCIIENCRNYTVSNFLKFLTQGCKISNSKIQVVSSVTISKLLKLLEVEKKDSEISVIHLAEILINYFKHAKVLDEYVEYSVEGLMYLSLYWKVRELIRMDVNLIKLFLAKLKETSTDSTNINTSFQYGVLSIFSNLTKTRDTNDKESNSNTRNRLKTAASPKYGSNNEQENQEGITLFNRELLNDNKIVSTIASLKSYKSGSNNSLSEVIKIIYHLSSDQRKQVRIELVKQGALTIVLNYLINFSEMKRHGNLIRVLPKPQDEIVQQCRTYANRSLARMLIVVDPQTAFSKYDSRVAIPFLKELLGPDISQYQGGDTDSYLHDMSLLDHFECLLALTNIAATAKPELKHYMVTQLFDSYLDNFIISEDSKIRKATWELIANLSTEVPLLVKFFNWDAEAARKRFGLSMQLLQSGEVSLQATIAIFLLHSTDIDPLAAQIVSDDNKFNTFIDIITDIFSTQLSEKSLILPMEYVLLNLAIAAGNHSKTNFSTLASNTKLKDCCRDILRSGGEEEREVIMEVIKTCQFK</sequence>
<dbReference type="Pfam" id="PF11701">
    <property type="entry name" value="UNC45-central"/>
    <property type="match status" value="1"/>
</dbReference>